<dbReference type="EMBL" id="VRZA01000009">
    <property type="protein sequence ID" value="TXS89891.1"/>
    <property type="molecule type" value="Genomic_DNA"/>
</dbReference>
<evidence type="ECO:0000259" key="1">
    <source>
        <dbReference type="SMART" id="SM00421"/>
    </source>
</evidence>
<accession>A0A5C8ZRC2</accession>
<sequence length="378" mass="41456">MSSVNNREMGRIIGEIYDSAIDAASLPQALASVAKLVDSDYAVVALGDRHDGAIHYRVGVPDNGDASPYCDALCDASWINRVLAQEPGRLLTHSAVPGSGRIARQLNGRLRGLDFSSGVSGNFLLKKSGYGYIGFCRKQGAAGFSGEEIASLELLLPHVRQAFEINRHVQERSVLHDVVRERYEQFSTGVVLLDREGSVIFSNSWARRLFREPGGIDHVDGRLRLATPETDERLAELVAHCIRTAHMKGVKNDGYVSVSRAEHDKAPLSISVSSYASPVDARTLLPGTSCVMLLLYDVERRNTTRRYILEQLYRLTPCEAVLATGLAAGKTINELAVSQDVSRETLRSQLKRVFLKTNTNRQSDLVKLVLTGPGNLLV</sequence>
<dbReference type="Gene3D" id="1.10.10.10">
    <property type="entry name" value="Winged helix-like DNA-binding domain superfamily/Winged helix DNA-binding domain"/>
    <property type="match status" value="1"/>
</dbReference>
<dbReference type="InterPro" id="IPR016032">
    <property type="entry name" value="Sig_transdc_resp-reg_C-effctor"/>
</dbReference>
<reference evidence="2 3" key="1">
    <citation type="submission" date="2019-08" db="EMBL/GenBank/DDBJ databases">
        <title>Parahaliea maris sp. nov., isolated from the surface seawater.</title>
        <authorList>
            <person name="Liu Y."/>
        </authorList>
    </citation>
    <scope>NUCLEOTIDE SEQUENCE [LARGE SCALE GENOMIC DNA]</scope>
    <source>
        <strain evidence="2 3">HSLHS9</strain>
    </source>
</reference>
<dbReference type="InterPro" id="IPR000792">
    <property type="entry name" value="Tscrpt_reg_LuxR_C"/>
</dbReference>
<dbReference type="AlphaFoldDB" id="A0A5C8ZRC2"/>
<dbReference type="GO" id="GO:0003677">
    <property type="term" value="F:DNA binding"/>
    <property type="evidence" value="ECO:0007669"/>
    <property type="project" value="InterPro"/>
</dbReference>
<keyword evidence="3" id="KW-1185">Reference proteome</keyword>
<comment type="caution">
    <text evidence="2">The sequence shown here is derived from an EMBL/GenBank/DDBJ whole genome shotgun (WGS) entry which is preliminary data.</text>
</comment>
<proteinExistence type="predicted"/>
<gene>
    <name evidence="2" type="ORF">FV139_19385</name>
</gene>
<dbReference type="Proteomes" id="UP000321039">
    <property type="component" value="Unassembled WGS sequence"/>
</dbReference>
<dbReference type="SMART" id="SM00421">
    <property type="entry name" value="HTH_LUXR"/>
    <property type="match status" value="1"/>
</dbReference>
<dbReference type="SUPFAM" id="SSF46894">
    <property type="entry name" value="C-terminal effector domain of the bipartite response regulators"/>
    <property type="match status" value="1"/>
</dbReference>
<dbReference type="InterPro" id="IPR036388">
    <property type="entry name" value="WH-like_DNA-bd_sf"/>
</dbReference>
<organism evidence="2 3">
    <name type="scientific">Parahaliea maris</name>
    <dbReference type="NCBI Taxonomy" id="2716870"/>
    <lineage>
        <taxon>Bacteria</taxon>
        <taxon>Pseudomonadati</taxon>
        <taxon>Pseudomonadota</taxon>
        <taxon>Gammaproteobacteria</taxon>
        <taxon>Cellvibrionales</taxon>
        <taxon>Halieaceae</taxon>
        <taxon>Parahaliea</taxon>
    </lineage>
</organism>
<feature type="domain" description="HTH luxR-type" evidence="1">
    <location>
        <begin position="312"/>
        <end position="369"/>
    </location>
</feature>
<name>A0A5C8ZRC2_9GAMM</name>
<dbReference type="GO" id="GO:0006355">
    <property type="term" value="P:regulation of DNA-templated transcription"/>
    <property type="evidence" value="ECO:0007669"/>
    <property type="project" value="InterPro"/>
</dbReference>
<protein>
    <submittedName>
        <fullName evidence="2">Helix-turn-helix transcriptional regulator</fullName>
    </submittedName>
</protein>
<evidence type="ECO:0000313" key="2">
    <source>
        <dbReference type="EMBL" id="TXS89891.1"/>
    </source>
</evidence>
<evidence type="ECO:0000313" key="3">
    <source>
        <dbReference type="Proteomes" id="UP000321039"/>
    </source>
</evidence>